<comment type="subunit">
    <text evidence="7">Homodimer.</text>
</comment>
<feature type="domain" description="THIF-type NAD/FAD binding fold" evidence="9">
    <location>
        <begin position="321"/>
        <end position="553"/>
    </location>
</feature>
<name>A0A5B8MJ00_9CHLO</name>
<dbReference type="InterPro" id="IPR045886">
    <property type="entry name" value="ThiF/MoeB/HesA"/>
</dbReference>
<keyword evidence="3 7" id="KW-0813">Transport</keyword>
<dbReference type="InterPro" id="IPR032197">
    <property type="entry name" value="Atg7_N"/>
</dbReference>
<dbReference type="InterPro" id="IPR035985">
    <property type="entry name" value="Ubiquitin-activating_enz"/>
</dbReference>
<dbReference type="STRING" id="1764295.A0A5B8MJ00"/>
<organism evidence="11 12">
    <name type="scientific">Chloropicon primus</name>
    <dbReference type="NCBI Taxonomy" id="1764295"/>
    <lineage>
        <taxon>Eukaryota</taxon>
        <taxon>Viridiplantae</taxon>
        <taxon>Chlorophyta</taxon>
        <taxon>Chloropicophyceae</taxon>
        <taxon>Chloropicales</taxon>
        <taxon>Chloropicaceae</taxon>
        <taxon>Chloropicon</taxon>
    </lineage>
</organism>
<evidence type="ECO:0000256" key="4">
    <source>
        <dbReference type="ARBA" id="ARBA00022927"/>
    </source>
</evidence>
<gene>
    <name evidence="11" type="ORF">A3770_04p28970</name>
</gene>
<comment type="function">
    <text evidence="7">E1-like activating enzyme involved in the 2 ubiquitin-like systems required for autophagy.</text>
</comment>
<evidence type="ECO:0000259" key="9">
    <source>
        <dbReference type="Pfam" id="PF00899"/>
    </source>
</evidence>
<evidence type="ECO:0000313" key="12">
    <source>
        <dbReference type="Proteomes" id="UP000316726"/>
    </source>
</evidence>
<evidence type="ECO:0000256" key="8">
    <source>
        <dbReference type="SAM" id="MobiDB-lite"/>
    </source>
</evidence>
<evidence type="ECO:0000256" key="2">
    <source>
        <dbReference type="ARBA" id="ARBA00017647"/>
    </source>
</evidence>
<dbReference type="GO" id="GO:0032446">
    <property type="term" value="P:protein modification by small protein conjugation"/>
    <property type="evidence" value="ECO:0007669"/>
    <property type="project" value="TreeGrafter"/>
</dbReference>
<dbReference type="GO" id="GO:0015031">
    <property type="term" value="P:protein transport"/>
    <property type="evidence" value="ECO:0007669"/>
    <property type="project" value="UniProtKB-UniRule"/>
</dbReference>
<accession>A0A5B8MJ00</accession>
<dbReference type="InterPro" id="IPR006285">
    <property type="entry name" value="Atg7"/>
</dbReference>
<keyword evidence="7" id="KW-0963">Cytoplasm</keyword>
<dbReference type="GO" id="GO:0000045">
    <property type="term" value="P:autophagosome assembly"/>
    <property type="evidence" value="ECO:0007669"/>
    <property type="project" value="TreeGrafter"/>
</dbReference>
<evidence type="ECO:0000256" key="3">
    <source>
        <dbReference type="ARBA" id="ARBA00022448"/>
    </source>
</evidence>
<dbReference type="Gene3D" id="3.40.140.100">
    <property type="entry name" value="Ubiquitin-like modifier-activating enzyme ATG7 C-terminal domain"/>
    <property type="match status" value="1"/>
</dbReference>
<dbReference type="PANTHER" id="PTHR10953:SF3">
    <property type="entry name" value="UBIQUITIN-LIKE MODIFIER-ACTIVATING ENZYME ATG7"/>
    <property type="match status" value="1"/>
</dbReference>
<dbReference type="EMBL" id="CP031037">
    <property type="protein sequence ID" value="QDZ20379.1"/>
    <property type="molecule type" value="Genomic_DNA"/>
</dbReference>
<dbReference type="Pfam" id="PF16420">
    <property type="entry name" value="ATG7_N"/>
    <property type="match status" value="1"/>
</dbReference>
<dbReference type="GO" id="GO:0034727">
    <property type="term" value="P:piecemeal microautophagy of the nucleus"/>
    <property type="evidence" value="ECO:0007669"/>
    <property type="project" value="TreeGrafter"/>
</dbReference>
<dbReference type="GO" id="GO:0019779">
    <property type="term" value="F:Atg8 activating enzyme activity"/>
    <property type="evidence" value="ECO:0007669"/>
    <property type="project" value="TreeGrafter"/>
</dbReference>
<sequence length="668" mass="72975">MTESLRFLELASAPDVSFWARLAELKLNEYKLSEDPIPVVGHYRASANNFASPLILTSASFDLETTYENQIRMEGEVVLLNTLESMKTFERKKAGLSCIERIDEDVGSGAWVEASSKLNRFVVVCFADLKQYTFYYWVCVPAVKAASPMISKTVEEGAGQDVCTACYEYYKGTKGRTPFWIVEGGGGDTPFRCRGIGEYDRCEKKEEVIVAFVDPSDATGSPGWPLRNFLWFVASSLWGAKTVRVLCLKEEKLGRFSTTSSVLHTVDVPPESGEDKGKTIAAVGWEHNAKGGLGPRSVNLASTLDPKQRASAAMDLNLKLMRWRALPELQVDRLSKSKCLLLGAGTLGCAVSRILQGWGCRKITFVDSGKVAFSNPVRQSLFEFTDCLEGGKPKAQAAADALKKIFPDADSSGVQLTIPMPGHPVKEGSKLHRQTMETVSSLDALVKDHDIVFLLTDTRESRWLPTLLSLAHGKLAVSVALGFDTFLVMRHGCLAQGEKRLGCYFCNDVAAPLNSTKNRTLDQQCTVVRPGLASIASALAVELVSSILQHPMKGAASDEDESILGGVPHSIRGFLDSFEQLKLSSPAFGNCVGCSERVLASYADEKGREAFLTRVFNEPEYLEELTGLTELKRKAQEALEGMEIESDEDDTFGDGGGGGDDDDDFQIL</sequence>
<dbReference type="GO" id="GO:0000407">
    <property type="term" value="C:phagophore assembly site"/>
    <property type="evidence" value="ECO:0007669"/>
    <property type="project" value="UniProtKB-SubCell"/>
</dbReference>
<dbReference type="InterPro" id="IPR042523">
    <property type="entry name" value="Atg7_N_2"/>
</dbReference>
<dbReference type="Gene3D" id="3.40.50.720">
    <property type="entry name" value="NAD(P)-binding Rossmann-like Domain"/>
    <property type="match status" value="1"/>
</dbReference>
<keyword evidence="7" id="KW-0833">Ubl conjugation pathway</keyword>
<dbReference type="FunFam" id="3.40.50.720:FF:000243">
    <property type="entry name" value="Ubiquitin-like modifier-activating enzyme ATG7"/>
    <property type="match status" value="1"/>
</dbReference>
<keyword evidence="4 7" id="KW-0653">Protein transport</keyword>
<dbReference type="OrthoDB" id="338614at2759"/>
<feature type="domain" description="Ubiquitin-like modifier-activating enzyme Atg7 N-terminal" evidence="10">
    <location>
        <begin position="5"/>
        <end position="303"/>
    </location>
</feature>
<evidence type="ECO:0000256" key="7">
    <source>
        <dbReference type="RuleBase" id="RU366022"/>
    </source>
</evidence>
<reference evidence="11 12" key="1">
    <citation type="submission" date="2018-07" db="EMBL/GenBank/DDBJ databases">
        <title>The complete nuclear genome of the prasinophyte Chloropicon primus (CCMP1205).</title>
        <authorList>
            <person name="Pombert J.-F."/>
            <person name="Otis C."/>
            <person name="Turmel M."/>
            <person name="Lemieux C."/>
        </authorList>
    </citation>
    <scope>NUCLEOTIDE SEQUENCE [LARGE SCALE GENOMIC DNA]</scope>
    <source>
        <strain evidence="11 12">CCMP1205</strain>
    </source>
</reference>
<evidence type="ECO:0000256" key="1">
    <source>
        <dbReference type="ARBA" id="ARBA00010931"/>
    </source>
</evidence>
<evidence type="ECO:0000259" key="10">
    <source>
        <dbReference type="Pfam" id="PF16420"/>
    </source>
</evidence>
<feature type="region of interest" description="Disordered" evidence="8">
    <location>
        <begin position="638"/>
        <end position="668"/>
    </location>
</feature>
<dbReference type="InterPro" id="IPR000594">
    <property type="entry name" value="ThiF_NAD_FAD-bd"/>
</dbReference>
<comment type="subcellular location">
    <subcellularLocation>
        <location evidence="7">Cytoplasm</location>
    </subcellularLocation>
    <subcellularLocation>
        <location evidence="7">Preautophagosomal structure</location>
    </subcellularLocation>
</comment>
<evidence type="ECO:0000313" key="11">
    <source>
        <dbReference type="EMBL" id="QDZ20379.1"/>
    </source>
</evidence>
<feature type="active site" description="Glycyl thioester intermediate" evidence="6">
    <location>
        <position position="525"/>
    </location>
</feature>
<protein>
    <recommendedName>
        <fullName evidence="2 7">Ubiquitin-like modifier-activating enzyme ATG7</fullName>
    </recommendedName>
    <alternativeName>
        <fullName evidence="7">Autophagy-related protein 7</fullName>
    </alternativeName>
</protein>
<dbReference type="NCBIfam" id="TIGR01381">
    <property type="entry name" value="E1_like_apg7"/>
    <property type="match status" value="1"/>
</dbReference>
<dbReference type="Gene3D" id="3.40.140.70">
    <property type="entry name" value="Ubiquitin-like modifier-activating enzyme ATG7 N-terminal domain"/>
    <property type="match status" value="1"/>
</dbReference>
<keyword evidence="5 7" id="KW-0072">Autophagy</keyword>
<dbReference type="GO" id="GO:0019778">
    <property type="term" value="F:Atg12 activating enzyme activity"/>
    <property type="evidence" value="ECO:0007669"/>
    <property type="project" value="TreeGrafter"/>
</dbReference>
<evidence type="ECO:0000256" key="5">
    <source>
        <dbReference type="ARBA" id="ARBA00023006"/>
    </source>
</evidence>
<dbReference type="Pfam" id="PF00899">
    <property type="entry name" value="ThiF"/>
    <property type="match status" value="1"/>
</dbReference>
<dbReference type="SUPFAM" id="SSF69572">
    <property type="entry name" value="Activating enzymes of the ubiquitin-like proteins"/>
    <property type="match status" value="1"/>
</dbReference>
<feature type="compositionally biased region" description="Acidic residues" evidence="8">
    <location>
        <begin position="640"/>
        <end position="652"/>
    </location>
</feature>
<dbReference type="GO" id="GO:0006995">
    <property type="term" value="P:cellular response to nitrogen starvation"/>
    <property type="evidence" value="ECO:0007669"/>
    <property type="project" value="TreeGrafter"/>
</dbReference>
<dbReference type="GO" id="GO:0000422">
    <property type="term" value="P:autophagy of mitochondrion"/>
    <property type="evidence" value="ECO:0007669"/>
    <property type="project" value="TreeGrafter"/>
</dbReference>
<comment type="similarity">
    <text evidence="1 7">Belongs to the ATG7 family.</text>
</comment>
<dbReference type="InterPro" id="IPR042522">
    <property type="entry name" value="Atg7_N_1"/>
</dbReference>
<dbReference type="AlphaFoldDB" id="A0A5B8MJ00"/>
<proteinExistence type="inferred from homology"/>
<evidence type="ECO:0000256" key="6">
    <source>
        <dbReference type="PIRSR" id="PIRSR606285-1"/>
    </source>
</evidence>
<dbReference type="Proteomes" id="UP000316726">
    <property type="component" value="Chromosome 4"/>
</dbReference>
<feature type="compositionally biased region" description="Acidic residues" evidence="8">
    <location>
        <begin position="659"/>
        <end position="668"/>
    </location>
</feature>
<dbReference type="PANTHER" id="PTHR10953">
    <property type="entry name" value="UBIQUITIN-ACTIVATING ENZYME E1"/>
    <property type="match status" value="1"/>
</dbReference>
<keyword evidence="12" id="KW-1185">Reference proteome</keyword>